<keyword evidence="5" id="KW-0479">Metal-binding</keyword>
<proteinExistence type="inferred from homology"/>
<evidence type="ECO:0000256" key="7">
    <source>
        <dbReference type="ARBA" id="ARBA00022840"/>
    </source>
</evidence>
<evidence type="ECO:0000256" key="3">
    <source>
        <dbReference type="ARBA" id="ARBA00022679"/>
    </source>
</evidence>
<evidence type="ECO:0000256" key="6">
    <source>
        <dbReference type="ARBA" id="ARBA00022741"/>
    </source>
</evidence>
<comment type="caution">
    <text evidence="9">The sequence shown here is derived from an EMBL/GenBank/DDBJ whole genome shotgun (WGS) entry which is preliminary data.</text>
</comment>
<evidence type="ECO:0000313" key="10">
    <source>
        <dbReference type="Proteomes" id="UP000031670"/>
    </source>
</evidence>
<comment type="cofactor">
    <cofactor evidence="1">
        <name>Mg(2+)</name>
        <dbReference type="ChEBI" id="CHEBI:18420"/>
    </cofactor>
</comment>
<organism evidence="9 10">
    <name type="scientific">Vibrio ishigakensis</name>
    <dbReference type="NCBI Taxonomy" id="1481914"/>
    <lineage>
        <taxon>Bacteria</taxon>
        <taxon>Pseudomonadati</taxon>
        <taxon>Pseudomonadota</taxon>
        <taxon>Gammaproteobacteria</taxon>
        <taxon>Vibrionales</taxon>
        <taxon>Vibrionaceae</taxon>
        <taxon>Vibrio</taxon>
    </lineage>
</organism>
<evidence type="ECO:0000313" key="9">
    <source>
        <dbReference type="EMBL" id="GAM59998.1"/>
    </source>
</evidence>
<keyword evidence="6" id="KW-0547">Nucleotide-binding</keyword>
<evidence type="ECO:0000256" key="5">
    <source>
        <dbReference type="ARBA" id="ARBA00022723"/>
    </source>
</evidence>
<protein>
    <submittedName>
        <fullName evidence="9">Selenoprotein</fullName>
    </submittedName>
</protein>
<sequence length="281" mass="32891">MDHVINWHFPKLKGRKDRFKLFLSEVVKRTAKMIAGWQAYGFYHGVMNTDNMSILGQTFDYGPYAFIEQYQPNFGGNHTDYEGRYAFNRQPGIAHWNLTALGYALSSVLEKDEIEALLASYVDEVQAQYTGLMRKRFGLISSKEGDSDELNHVLVLMEKYKLDYNYSFRRLSELTYQEWLTEPNFQNPEWQEWMKQYQHRLELDYPNKEERIIAMCAVNPKYILRTHLAQEVIDEVESGRFDIVDSWMKVLANPFVSHQVLSHWSKPARDGGVNICLSCSS</sequence>
<keyword evidence="4" id="KW-0548">Nucleotidyltransferase</keyword>
<dbReference type="GO" id="GO:0070733">
    <property type="term" value="F:AMPylase activity"/>
    <property type="evidence" value="ECO:0007669"/>
    <property type="project" value="TreeGrafter"/>
</dbReference>
<dbReference type="Pfam" id="PF02696">
    <property type="entry name" value="SelO"/>
    <property type="match status" value="1"/>
</dbReference>
<dbReference type="PANTHER" id="PTHR32057:SF14">
    <property type="entry name" value="PROTEIN ADENYLYLTRANSFERASE SELO, MITOCHONDRIAL"/>
    <property type="match status" value="1"/>
</dbReference>
<gene>
    <name evidence="9" type="ORF">JCM19232_331</name>
</gene>
<evidence type="ECO:0000256" key="1">
    <source>
        <dbReference type="ARBA" id="ARBA00001946"/>
    </source>
</evidence>
<dbReference type="PANTHER" id="PTHR32057">
    <property type="entry name" value="PROTEIN ADENYLYLTRANSFERASE SELO, MITOCHONDRIAL"/>
    <property type="match status" value="1"/>
</dbReference>
<dbReference type="EMBL" id="BBSA01000001">
    <property type="protein sequence ID" value="GAM59998.1"/>
    <property type="molecule type" value="Genomic_DNA"/>
</dbReference>
<reference evidence="9 10" key="1">
    <citation type="submission" date="2015-01" db="EMBL/GenBank/DDBJ databases">
        <title>Vibrio sp. C5 JCM 19232 whole genome shotgun sequence.</title>
        <authorList>
            <person name="Sawabe T."/>
            <person name="Meirelles P."/>
            <person name="Feng G."/>
            <person name="Sayaka M."/>
            <person name="Hattori M."/>
            <person name="Ohkuma M."/>
        </authorList>
    </citation>
    <scope>NUCLEOTIDE SEQUENCE [LARGE SCALE GENOMIC DNA]</scope>
    <source>
        <strain evidence="9 10">JCM19232</strain>
    </source>
</reference>
<dbReference type="InterPro" id="IPR003846">
    <property type="entry name" value="SelO"/>
</dbReference>
<dbReference type="GO" id="GO:0005524">
    <property type="term" value="F:ATP binding"/>
    <property type="evidence" value="ECO:0007669"/>
    <property type="project" value="UniProtKB-KW"/>
</dbReference>
<comment type="similarity">
    <text evidence="2">Belongs to the SELO family.</text>
</comment>
<accession>A0A0B8P9Z4</accession>
<keyword evidence="7" id="KW-0067">ATP-binding</keyword>
<dbReference type="Proteomes" id="UP000031670">
    <property type="component" value="Unassembled WGS sequence"/>
</dbReference>
<keyword evidence="3" id="KW-0808">Transferase</keyword>
<reference evidence="9 10" key="2">
    <citation type="submission" date="2015-01" db="EMBL/GenBank/DDBJ databases">
        <authorList>
            <consortium name="NBRP consortium"/>
            <person name="Sawabe T."/>
            <person name="Meirelles P."/>
            <person name="Feng G."/>
            <person name="Sayaka M."/>
            <person name="Hattori M."/>
            <person name="Ohkuma M."/>
        </authorList>
    </citation>
    <scope>NUCLEOTIDE SEQUENCE [LARGE SCALE GENOMIC DNA]</scope>
    <source>
        <strain evidence="9 10">JCM19232</strain>
    </source>
</reference>
<keyword evidence="8" id="KW-0460">Magnesium</keyword>
<evidence type="ECO:0000256" key="2">
    <source>
        <dbReference type="ARBA" id="ARBA00009747"/>
    </source>
</evidence>
<evidence type="ECO:0000256" key="4">
    <source>
        <dbReference type="ARBA" id="ARBA00022695"/>
    </source>
</evidence>
<evidence type="ECO:0000256" key="8">
    <source>
        <dbReference type="ARBA" id="ARBA00022842"/>
    </source>
</evidence>
<dbReference type="AlphaFoldDB" id="A0A0B8P9Z4"/>
<name>A0A0B8P9Z4_9VIBR</name>
<dbReference type="GO" id="GO:0046872">
    <property type="term" value="F:metal ion binding"/>
    <property type="evidence" value="ECO:0007669"/>
    <property type="project" value="UniProtKB-KW"/>
</dbReference>